<dbReference type="RefSeq" id="WP_187749905.1">
    <property type="nucleotide sequence ID" value="NZ_CP060828.1"/>
</dbReference>
<dbReference type="AlphaFoldDB" id="A0A7H0IJJ4"/>
<sequence>MAGVNRAEPRAVRSSLRGWPSLVCLLGVLVGLLAMHGLAPGGAHAVGHERAGGMSAGAGAPAAGSDTQPAGSDMPSASVAAHAFDTETLSGCSEDGHCGGHARHADATCAAAKVSGTPVPAGPVPDPVAVAVPDEIVRCRVGADSEAARAPPSLAELQLLRI</sequence>
<dbReference type="KEGG" id="sroi:IAG44_28365"/>
<evidence type="ECO:0000313" key="3">
    <source>
        <dbReference type="Proteomes" id="UP000516052"/>
    </source>
</evidence>
<proteinExistence type="predicted"/>
<accession>A0A7H0IJJ4</accession>
<evidence type="ECO:0000256" key="1">
    <source>
        <dbReference type="SAM" id="MobiDB-lite"/>
    </source>
</evidence>
<dbReference type="Proteomes" id="UP000516052">
    <property type="component" value="Chromosome"/>
</dbReference>
<dbReference type="InterPro" id="IPR046151">
    <property type="entry name" value="DUF6153"/>
</dbReference>
<feature type="region of interest" description="Disordered" evidence="1">
    <location>
        <begin position="51"/>
        <end position="77"/>
    </location>
</feature>
<keyword evidence="3" id="KW-1185">Reference proteome</keyword>
<dbReference type="Pfam" id="PF19650">
    <property type="entry name" value="DUF6153"/>
    <property type="match status" value="1"/>
</dbReference>
<reference evidence="2 3" key="1">
    <citation type="submission" date="2020-08" db="EMBL/GenBank/DDBJ databases">
        <title>A novel species.</title>
        <authorList>
            <person name="Gao J."/>
        </authorList>
    </citation>
    <scope>NUCLEOTIDE SEQUENCE [LARGE SCALE GENOMIC DNA]</scope>
    <source>
        <strain evidence="2 3">CRXT-G-22</strain>
    </source>
</reference>
<protein>
    <submittedName>
        <fullName evidence="2">Uncharacterized protein</fullName>
    </submittedName>
</protein>
<dbReference type="EMBL" id="CP060828">
    <property type="protein sequence ID" value="QNP72960.1"/>
    <property type="molecule type" value="Genomic_DNA"/>
</dbReference>
<name>A0A7H0IJJ4_9ACTN</name>
<evidence type="ECO:0000313" key="2">
    <source>
        <dbReference type="EMBL" id="QNP72960.1"/>
    </source>
</evidence>
<organism evidence="2 3">
    <name type="scientific">Streptomyces roseirectus</name>
    <dbReference type="NCBI Taxonomy" id="2768066"/>
    <lineage>
        <taxon>Bacteria</taxon>
        <taxon>Bacillati</taxon>
        <taxon>Actinomycetota</taxon>
        <taxon>Actinomycetes</taxon>
        <taxon>Kitasatosporales</taxon>
        <taxon>Streptomycetaceae</taxon>
        <taxon>Streptomyces</taxon>
    </lineage>
</organism>
<gene>
    <name evidence="2" type="ORF">IAG44_28365</name>
</gene>